<name>A0ABU9HG07_9GAMM</name>
<gene>
    <name evidence="8" type="primary">leuE</name>
    <name evidence="8" type="ORF">V6255_17050</name>
</gene>
<feature type="transmembrane region" description="Helical" evidence="7">
    <location>
        <begin position="74"/>
        <end position="94"/>
    </location>
</feature>
<evidence type="ECO:0000256" key="6">
    <source>
        <dbReference type="ARBA" id="ARBA00023136"/>
    </source>
</evidence>
<feature type="transmembrane region" description="Helical" evidence="7">
    <location>
        <begin position="6"/>
        <end position="31"/>
    </location>
</feature>
<dbReference type="Proteomes" id="UP001366060">
    <property type="component" value="Unassembled WGS sequence"/>
</dbReference>
<protein>
    <submittedName>
        <fullName evidence="8">Leucine efflux protein LeuE</fullName>
    </submittedName>
</protein>
<comment type="subcellular location">
    <subcellularLocation>
        <location evidence="1">Cell membrane</location>
        <topology evidence="1">Multi-pass membrane protein</topology>
    </subcellularLocation>
</comment>
<keyword evidence="9" id="KW-1185">Reference proteome</keyword>
<evidence type="ECO:0000313" key="9">
    <source>
        <dbReference type="Proteomes" id="UP001366060"/>
    </source>
</evidence>
<evidence type="ECO:0000256" key="7">
    <source>
        <dbReference type="SAM" id="Phobius"/>
    </source>
</evidence>
<dbReference type="EMBL" id="JBAKBA010000061">
    <property type="protein sequence ID" value="MEL0660844.1"/>
    <property type="molecule type" value="Genomic_DNA"/>
</dbReference>
<keyword evidence="4 7" id="KW-0812">Transmembrane</keyword>
<evidence type="ECO:0000256" key="2">
    <source>
        <dbReference type="ARBA" id="ARBA00007928"/>
    </source>
</evidence>
<dbReference type="PANTHER" id="PTHR30086">
    <property type="entry name" value="ARGININE EXPORTER PROTEIN ARGO"/>
    <property type="match status" value="1"/>
</dbReference>
<dbReference type="PIRSF" id="PIRSF006324">
    <property type="entry name" value="LeuE"/>
    <property type="match status" value="1"/>
</dbReference>
<keyword evidence="6 7" id="KW-0472">Membrane</keyword>
<feature type="transmembrane region" description="Helical" evidence="7">
    <location>
        <begin position="195"/>
        <end position="216"/>
    </location>
</feature>
<accession>A0ABU9HG07</accession>
<comment type="caution">
    <text evidence="8">The sequence shown here is derived from an EMBL/GenBank/DDBJ whole genome shotgun (WGS) entry which is preliminary data.</text>
</comment>
<keyword evidence="3" id="KW-1003">Cell membrane</keyword>
<evidence type="ECO:0000256" key="3">
    <source>
        <dbReference type="ARBA" id="ARBA00022475"/>
    </source>
</evidence>
<dbReference type="RefSeq" id="WP_341629225.1">
    <property type="nucleotide sequence ID" value="NZ_JBAKBA010000061.1"/>
</dbReference>
<evidence type="ECO:0000256" key="5">
    <source>
        <dbReference type="ARBA" id="ARBA00022989"/>
    </source>
</evidence>
<sequence>MEAFGVINYVTYFIGALFVILLPGPNSLYVLALSAQQGRRVGWAAVAAVLIGDSLLILATALGAVTILTAYPAIFMFIKYAGAGYLIYIGYHLITGAIKSWRQLDDKNLQATVEIKKTTGVQAFRKALLVSLLNPKAILFFLSFFAQFVDPSYPQPAIPFLILALTIQAFSLIYLAVLIYAGSTLAESFRKRKKVSAISGGSVGIGFVGFAVKLALASAT</sequence>
<dbReference type="NCBIfam" id="NF008201">
    <property type="entry name" value="PRK10958.1"/>
    <property type="match status" value="1"/>
</dbReference>
<comment type="similarity">
    <text evidence="2">Belongs to the Rht family.</text>
</comment>
<feature type="transmembrane region" description="Helical" evidence="7">
    <location>
        <begin position="43"/>
        <end position="68"/>
    </location>
</feature>
<feature type="transmembrane region" description="Helical" evidence="7">
    <location>
        <begin position="158"/>
        <end position="183"/>
    </location>
</feature>
<evidence type="ECO:0000256" key="1">
    <source>
        <dbReference type="ARBA" id="ARBA00004651"/>
    </source>
</evidence>
<proteinExistence type="inferred from homology"/>
<feature type="transmembrane region" description="Helical" evidence="7">
    <location>
        <begin position="127"/>
        <end position="146"/>
    </location>
</feature>
<keyword evidence="5 7" id="KW-1133">Transmembrane helix</keyword>
<dbReference type="Pfam" id="PF01810">
    <property type="entry name" value="LysE"/>
    <property type="match status" value="1"/>
</dbReference>
<reference evidence="8 9" key="1">
    <citation type="submission" date="2024-02" db="EMBL/GenBank/DDBJ databases">
        <title>Bacteria isolated from the canopy kelp, Nereocystis luetkeana.</title>
        <authorList>
            <person name="Pfister C.A."/>
            <person name="Younker I.T."/>
            <person name="Light S.H."/>
        </authorList>
    </citation>
    <scope>NUCLEOTIDE SEQUENCE [LARGE SCALE GENOMIC DNA]</scope>
    <source>
        <strain evidence="8 9">TI.2.07</strain>
    </source>
</reference>
<organism evidence="8 9">
    <name type="scientific">Psychromonas arctica</name>
    <dbReference type="NCBI Taxonomy" id="168275"/>
    <lineage>
        <taxon>Bacteria</taxon>
        <taxon>Pseudomonadati</taxon>
        <taxon>Pseudomonadota</taxon>
        <taxon>Gammaproteobacteria</taxon>
        <taxon>Alteromonadales</taxon>
        <taxon>Psychromonadaceae</taxon>
        <taxon>Psychromonas</taxon>
    </lineage>
</organism>
<dbReference type="InterPro" id="IPR001123">
    <property type="entry name" value="LeuE-type"/>
</dbReference>
<evidence type="ECO:0000256" key="4">
    <source>
        <dbReference type="ARBA" id="ARBA00022692"/>
    </source>
</evidence>
<evidence type="ECO:0000313" key="8">
    <source>
        <dbReference type="EMBL" id="MEL0660844.1"/>
    </source>
</evidence>
<dbReference type="PANTHER" id="PTHR30086:SF15">
    <property type="entry name" value="LEUCINE EFFLUX PROTEIN"/>
    <property type="match status" value="1"/>
</dbReference>